<dbReference type="SUPFAM" id="SSF82649">
    <property type="entry name" value="SufE/NifU"/>
    <property type="match status" value="1"/>
</dbReference>
<dbReference type="EMBL" id="JAMGBE010000002">
    <property type="protein sequence ID" value="MCL6729555.1"/>
    <property type="molecule type" value="Genomic_DNA"/>
</dbReference>
<dbReference type="Proteomes" id="UP001165342">
    <property type="component" value="Unassembled WGS sequence"/>
</dbReference>
<feature type="domain" description="NIF system FeS cluster assembly NifU N-terminal" evidence="1">
    <location>
        <begin position="8"/>
        <end position="84"/>
    </location>
</feature>
<sequence length="140" mass="15281">MTPPLYTTEILRLAASLQEPRELERADGRAEVRSATCGSKISLTVQLDEDRRVLAITQTVQACAFGQASAALVEHHATGRSHAEVADAMLAVSRWLCGHREDSGDWPGLMALEPARTRQPRHGAILLPFRALLAAMEDAR</sequence>
<protein>
    <submittedName>
        <fullName evidence="2">Iron-sulfur cluster assembly scaffold protein</fullName>
    </submittedName>
</protein>
<keyword evidence="3" id="KW-1185">Reference proteome</keyword>
<comment type="caution">
    <text evidence="2">The sequence shown here is derived from an EMBL/GenBank/DDBJ whole genome shotgun (WGS) entry which is preliminary data.</text>
</comment>
<proteinExistence type="predicted"/>
<dbReference type="RefSeq" id="WP_249831046.1">
    <property type="nucleotide sequence ID" value="NZ_JAMGBE010000002.1"/>
</dbReference>
<dbReference type="InterPro" id="IPR002871">
    <property type="entry name" value="NIF_FeS_clus_asmbl_NifU_N"/>
</dbReference>
<dbReference type="Pfam" id="PF01592">
    <property type="entry name" value="NifU_N"/>
    <property type="match status" value="1"/>
</dbReference>
<gene>
    <name evidence="2" type="ORF">LZ538_05720</name>
</gene>
<reference evidence="2" key="1">
    <citation type="submission" date="2022-05" db="EMBL/GenBank/DDBJ databases">
        <authorList>
            <person name="Jo J.-H."/>
            <person name="Im W.-T."/>
        </authorList>
    </citation>
    <scope>NUCLEOTIDE SEQUENCE</scope>
    <source>
        <strain evidence="2">SE220</strain>
    </source>
</reference>
<dbReference type="Gene3D" id="3.90.1010.10">
    <property type="match status" value="1"/>
</dbReference>
<accession>A0ABT0S123</accession>
<dbReference type="CDD" id="cd06664">
    <property type="entry name" value="IscU_like"/>
    <property type="match status" value="1"/>
</dbReference>
<name>A0ABT0S123_9SPHN</name>
<organism evidence="2 3">
    <name type="scientific">Sphingomonas hankyongi</name>
    <dbReference type="NCBI Taxonomy" id="2908209"/>
    <lineage>
        <taxon>Bacteria</taxon>
        <taxon>Pseudomonadati</taxon>
        <taxon>Pseudomonadota</taxon>
        <taxon>Alphaproteobacteria</taxon>
        <taxon>Sphingomonadales</taxon>
        <taxon>Sphingomonadaceae</taxon>
        <taxon>Sphingomonas</taxon>
    </lineage>
</organism>
<evidence type="ECO:0000313" key="3">
    <source>
        <dbReference type="Proteomes" id="UP001165342"/>
    </source>
</evidence>
<evidence type="ECO:0000313" key="2">
    <source>
        <dbReference type="EMBL" id="MCL6729555.1"/>
    </source>
</evidence>
<evidence type="ECO:0000259" key="1">
    <source>
        <dbReference type="Pfam" id="PF01592"/>
    </source>
</evidence>